<dbReference type="EC" id="3.1.26.4" evidence="6 14"/>
<dbReference type="InterPro" id="IPR012337">
    <property type="entry name" value="RNaseH-like_sf"/>
</dbReference>
<evidence type="ECO:0000256" key="5">
    <source>
        <dbReference type="ARBA" id="ARBA00008378"/>
    </source>
</evidence>
<keyword evidence="10 14" id="KW-0479">Metal-binding</keyword>
<organism evidence="18 19">
    <name type="scientific">Vagococcus carniphilus</name>
    <dbReference type="NCBI Taxonomy" id="218144"/>
    <lineage>
        <taxon>Bacteria</taxon>
        <taxon>Bacillati</taxon>
        <taxon>Bacillota</taxon>
        <taxon>Bacilli</taxon>
        <taxon>Lactobacillales</taxon>
        <taxon>Enterococcaceae</taxon>
        <taxon>Vagococcus</taxon>
    </lineage>
</organism>
<keyword evidence="9 14" id="KW-0540">Nuclease</keyword>
<dbReference type="InterPro" id="IPR012295">
    <property type="entry name" value="TBP_dom_sf"/>
</dbReference>
<feature type="binding site" evidence="14 15">
    <location>
        <position position="99"/>
    </location>
    <ligand>
        <name>a divalent metal cation</name>
        <dbReference type="ChEBI" id="CHEBI:60240"/>
    </ligand>
</feature>
<dbReference type="InterPro" id="IPR024567">
    <property type="entry name" value="RNase_HII/HIII_dom"/>
</dbReference>
<accession>A0A430B6G1</accession>
<dbReference type="RefSeq" id="WP_126792803.1">
    <property type="nucleotide sequence ID" value="NZ_CP060720.1"/>
</dbReference>
<evidence type="ECO:0000313" key="18">
    <source>
        <dbReference type="EMBL" id="RSU15901.1"/>
    </source>
</evidence>
<comment type="function">
    <text evidence="3 14">Endonuclease that specifically degrades the RNA of RNA-DNA hybrids.</text>
</comment>
<feature type="domain" description="RNase H type-2" evidence="17">
    <location>
        <begin position="93"/>
        <end position="309"/>
    </location>
</feature>
<dbReference type="GO" id="GO:0043137">
    <property type="term" value="P:DNA replication, removal of RNA primer"/>
    <property type="evidence" value="ECO:0007669"/>
    <property type="project" value="TreeGrafter"/>
</dbReference>
<dbReference type="GO" id="GO:0032299">
    <property type="term" value="C:ribonuclease H2 complex"/>
    <property type="evidence" value="ECO:0007669"/>
    <property type="project" value="TreeGrafter"/>
</dbReference>
<keyword evidence="19" id="KW-1185">Reference proteome</keyword>
<dbReference type="GO" id="GO:0003723">
    <property type="term" value="F:RNA binding"/>
    <property type="evidence" value="ECO:0007669"/>
    <property type="project" value="UniProtKB-UniRule"/>
</dbReference>
<dbReference type="InterPro" id="IPR004641">
    <property type="entry name" value="RNase_HIII"/>
</dbReference>
<dbReference type="GO" id="GO:0006298">
    <property type="term" value="P:mismatch repair"/>
    <property type="evidence" value="ECO:0007669"/>
    <property type="project" value="TreeGrafter"/>
</dbReference>
<evidence type="ECO:0000313" key="19">
    <source>
        <dbReference type="Proteomes" id="UP000288028"/>
    </source>
</evidence>
<dbReference type="Gene3D" id="3.30.420.10">
    <property type="entry name" value="Ribonuclease H-like superfamily/Ribonuclease H"/>
    <property type="match status" value="1"/>
</dbReference>
<dbReference type="Gene3D" id="3.30.310.10">
    <property type="entry name" value="TATA-Binding Protein"/>
    <property type="match status" value="1"/>
</dbReference>
<dbReference type="CDD" id="cd14796">
    <property type="entry name" value="RNAse_HIII_N"/>
    <property type="match status" value="1"/>
</dbReference>
<evidence type="ECO:0000256" key="8">
    <source>
        <dbReference type="ARBA" id="ARBA00022490"/>
    </source>
</evidence>
<comment type="caution">
    <text evidence="18">The sequence shown here is derived from an EMBL/GenBank/DDBJ whole genome shotgun (WGS) entry which is preliminary data.</text>
</comment>
<dbReference type="Pfam" id="PF01351">
    <property type="entry name" value="RNase_HII"/>
    <property type="match status" value="1"/>
</dbReference>
<evidence type="ECO:0000256" key="6">
    <source>
        <dbReference type="ARBA" id="ARBA00012180"/>
    </source>
</evidence>
<comment type="similarity">
    <text evidence="5 14">Belongs to the RNase HII family. RnhC subfamily.</text>
</comment>
<dbReference type="FunFam" id="3.30.420.10:FF:000047">
    <property type="entry name" value="Ribonuclease HIII"/>
    <property type="match status" value="1"/>
</dbReference>
<name>A0A430B6G1_9ENTE</name>
<feature type="binding site" evidence="14 15">
    <location>
        <position position="100"/>
    </location>
    <ligand>
        <name>a divalent metal cation</name>
        <dbReference type="ChEBI" id="CHEBI:60240"/>
    </ligand>
</feature>
<dbReference type="AlphaFoldDB" id="A0A430B6G1"/>
<dbReference type="GO" id="GO:0005737">
    <property type="term" value="C:cytoplasm"/>
    <property type="evidence" value="ECO:0007669"/>
    <property type="project" value="UniProtKB-SubCell"/>
</dbReference>
<comment type="cofactor">
    <cofactor evidence="14 15">
        <name>Mn(2+)</name>
        <dbReference type="ChEBI" id="CHEBI:29035"/>
    </cofactor>
    <cofactor evidence="14 15">
        <name>Mg(2+)</name>
        <dbReference type="ChEBI" id="CHEBI:18420"/>
    </cofactor>
    <text evidence="14 15">Manganese or magnesium. Binds 1 divalent metal ion per monomer in the absence of substrate. May bind a second metal ion after substrate binding.</text>
</comment>
<evidence type="ECO:0000256" key="7">
    <source>
        <dbReference type="ARBA" id="ARBA00021407"/>
    </source>
</evidence>
<feature type="region of interest" description="Disordered" evidence="16">
    <location>
        <begin position="63"/>
        <end position="86"/>
    </location>
</feature>
<dbReference type="NCBIfam" id="TIGR00716">
    <property type="entry name" value="rnhC"/>
    <property type="match status" value="1"/>
</dbReference>
<evidence type="ECO:0000256" key="4">
    <source>
        <dbReference type="ARBA" id="ARBA00004496"/>
    </source>
</evidence>
<evidence type="ECO:0000256" key="14">
    <source>
        <dbReference type="HAMAP-Rule" id="MF_00053"/>
    </source>
</evidence>
<evidence type="ECO:0000256" key="15">
    <source>
        <dbReference type="PROSITE-ProRule" id="PRU01319"/>
    </source>
</evidence>
<evidence type="ECO:0000256" key="2">
    <source>
        <dbReference type="ARBA" id="ARBA00001946"/>
    </source>
</evidence>
<dbReference type="InterPro" id="IPR036397">
    <property type="entry name" value="RNaseH_sf"/>
</dbReference>
<dbReference type="Proteomes" id="UP000288028">
    <property type="component" value="Unassembled WGS sequence"/>
</dbReference>
<dbReference type="EMBL" id="NGKB01000004">
    <property type="protein sequence ID" value="RSU15901.1"/>
    <property type="molecule type" value="Genomic_DNA"/>
</dbReference>
<evidence type="ECO:0000256" key="9">
    <source>
        <dbReference type="ARBA" id="ARBA00022722"/>
    </source>
</evidence>
<evidence type="ECO:0000256" key="11">
    <source>
        <dbReference type="ARBA" id="ARBA00022759"/>
    </source>
</evidence>
<feature type="binding site" evidence="14 15">
    <location>
        <position position="203"/>
    </location>
    <ligand>
        <name>a divalent metal cation</name>
        <dbReference type="ChEBI" id="CHEBI:60240"/>
    </ligand>
</feature>
<sequence length="309" mass="34212">MSQSITLKCHKDVINKMNTTYQQSLTKVPPYAVFSAKLPGVTVTAYNSGKVLFQGVNAEKEASKWGEPETSKKGTKNTTTSKEDSLPSGFSNWSVVGSDEVGNGSYLGPVVVCATYAKKEQLPLLKELGVKDSKMLTDPMIKKIAKDLKLVIPFRQLIVTPKKYNEIQPNYNVNRMKVALHNQAIHLLLNDLLPEKPEGILIDQFTTEKNYRSYLRQEPNQVTSNLYFKTKGEQYHLSVAAASIICRATFLEELDKASKELGITVPSGAGTKSDQAAAKILKKGGLPLLENYAKLHFANTEKAKKIAFR</sequence>
<dbReference type="GO" id="GO:0000287">
    <property type="term" value="F:magnesium ion binding"/>
    <property type="evidence" value="ECO:0007669"/>
    <property type="project" value="UniProtKB-UniRule"/>
</dbReference>
<dbReference type="SUPFAM" id="SSF53098">
    <property type="entry name" value="Ribonuclease H-like"/>
    <property type="match status" value="1"/>
</dbReference>
<dbReference type="PANTHER" id="PTHR10954:SF23">
    <property type="entry name" value="RIBONUCLEASE"/>
    <property type="match status" value="1"/>
</dbReference>
<dbReference type="CDD" id="cd06590">
    <property type="entry name" value="RNase_HII_bacteria_HIII_like"/>
    <property type="match status" value="1"/>
</dbReference>
<comment type="catalytic activity">
    <reaction evidence="1 14 15">
        <text>Endonucleolytic cleavage to 5'-phosphomonoester.</text>
        <dbReference type="EC" id="3.1.26.4"/>
    </reaction>
</comment>
<reference evidence="18 19" key="1">
    <citation type="submission" date="2017-05" db="EMBL/GenBank/DDBJ databases">
        <title>Vagococcus spp. assemblies.</title>
        <authorList>
            <person name="Gulvik C.A."/>
        </authorList>
    </citation>
    <scope>NUCLEOTIDE SEQUENCE [LARGE SCALE GENOMIC DNA]</scope>
    <source>
        <strain evidence="18 19">SS1714</strain>
    </source>
</reference>
<dbReference type="GeneID" id="95581763"/>
<evidence type="ECO:0000256" key="10">
    <source>
        <dbReference type="ARBA" id="ARBA00022723"/>
    </source>
</evidence>
<proteinExistence type="inferred from homology"/>
<keyword evidence="12 14" id="KW-0378">Hydrolase</keyword>
<keyword evidence="13 14" id="KW-0460">Magnesium</keyword>
<dbReference type="PIRSF" id="PIRSF037748">
    <property type="entry name" value="RnhC"/>
    <property type="match status" value="1"/>
</dbReference>
<dbReference type="InterPro" id="IPR001352">
    <property type="entry name" value="RNase_HII/HIII"/>
</dbReference>
<dbReference type="GO" id="GO:0004523">
    <property type="term" value="F:RNA-DNA hybrid ribonuclease activity"/>
    <property type="evidence" value="ECO:0007669"/>
    <property type="project" value="UniProtKB-UniRule"/>
</dbReference>
<dbReference type="Pfam" id="PF11858">
    <property type="entry name" value="DUF3378"/>
    <property type="match status" value="1"/>
</dbReference>
<gene>
    <name evidence="14" type="primary">rnhC</name>
    <name evidence="18" type="ORF">CBF28_05560</name>
</gene>
<comment type="subcellular location">
    <subcellularLocation>
        <location evidence="4 14">Cytoplasm</location>
    </subcellularLocation>
</comment>
<dbReference type="InterPro" id="IPR024568">
    <property type="entry name" value="RNase_HIII_N"/>
</dbReference>
<feature type="compositionally biased region" description="Basic and acidic residues" evidence="16">
    <location>
        <begin position="63"/>
        <end position="72"/>
    </location>
</feature>
<keyword evidence="11 14" id="KW-0255">Endonuclease</keyword>
<dbReference type="OrthoDB" id="9777935at2"/>
<keyword evidence="8 14" id="KW-0963">Cytoplasm</keyword>
<protein>
    <recommendedName>
        <fullName evidence="7 14">Ribonuclease HIII</fullName>
        <shortName evidence="14">RNase HIII</shortName>
        <ecNumber evidence="6 14">3.1.26.4</ecNumber>
    </recommendedName>
</protein>
<evidence type="ECO:0000256" key="16">
    <source>
        <dbReference type="SAM" id="MobiDB-lite"/>
    </source>
</evidence>
<dbReference type="PROSITE" id="PS51975">
    <property type="entry name" value="RNASE_H_2"/>
    <property type="match status" value="1"/>
</dbReference>
<evidence type="ECO:0000256" key="12">
    <source>
        <dbReference type="ARBA" id="ARBA00022801"/>
    </source>
</evidence>
<dbReference type="HAMAP" id="MF_00053">
    <property type="entry name" value="RNase_HIII"/>
    <property type="match status" value="1"/>
</dbReference>
<dbReference type="PANTHER" id="PTHR10954">
    <property type="entry name" value="RIBONUCLEASE H2 SUBUNIT A"/>
    <property type="match status" value="1"/>
</dbReference>
<evidence type="ECO:0000256" key="1">
    <source>
        <dbReference type="ARBA" id="ARBA00000077"/>
    </source>
</evidence>
<evidence type="ECO:0000259" key="17">
    <source>
        <dbReference type="PROSITE" id="PS51975"/>
    </source>
</evidence>
<evidence type="ECO:0000256" key="13">
    <source>
        <dbReference type="ARBA" id="ARBA00022842"/>
    </source>
</evidence>
<evidence type="ECO:0000256" key="3">
    <source>
        <dbReference type="ARBA" id="ARBA00004065"/>
    </source>
</evidence>
<comment type="cofactor">
    <cofactor evidence="2">
        <name>Mg(2+)</name>
        <dbReference type="ChEBI" id="CHEBI:18420"/>
    </cofactor>
</comment>